<dbReference type="AlphaFoldDB" id="A0ABD0LFE1"/>
<protein>
    <submittedName>
        <fullName evidence="1">Uncharacterized protein</fullName>
    </submittedName>
</protein>
<name>A0ABD0LFE1_9CAEN</name>
<evidence type="ECO:0000313" key="2">
    <source>
        <dbReference type="Proteomes" id="UP001519460"/>
    </source>
</evidence>
<proteinExistence type="predicted"/>
<sequence>NCNFMGDPYRIPHISESNVEGESSPCDTEPIDVNEPYWHLASHWLLTESSIGVASCMTRNCFLEIMKYFYTSDNGILDGTDKLATLIMF</sequence>
<reference evidence="1 2" key="1">
    <citation type="journal article" date="2023" name="Sci. Data">
        <title>Genome assembly of the Korean intertidal mud-creeper Batillaria attramentaria.</title>
        <authorList>
            <person name="Patra A.K."/>
            <person name="Ho P.T."/>
            <person name="Jun S."/>
            <person name="Lee S.J."/>
            <person name="Kim Y."/>
            <person name="Won Y.J."/>
        </authorList>
    </citation>
    <scope>NUCLEOTIDE SEQUENCE [LARGE SCALE GENOMIC DNA]</scope>
    <source>
        <strain evidence="1">Wonlab-2016</strain>
    </source>
</reference>
<dbReference type="EMBL" id="JACVVK020000054">
    <property type="protein sequence ID" value="KAK7497968.1"/>
    <property type="molecule type" value="Genomic_DNA"/>
</dbReference>
<feature type="non-terminal residue" evidence="1">
    <location>
        <position position="1"/>
    </location>
</feature>
<gene>
    <name evidence="1" type="ORF">BaRGS_00010839</name>
</gene>
<comment type="caution">
    <text evidence="1">The sequence shown here is derived from an EMBL/GenBank/DDBJ whole genome shotgun (WGS) entry which is preliminary data.</text>
</comment>
<dbReference type="Proteomes" id="UP001519460">
    <property type="component" value="Unassembled WGS sequence"/>
</dbReference>
<accession>A0ABD0LFE1</accession>
<evidence type="ECO:0000313" key="1">
    <source>
        <dbReference type="EMBL" id="KAK7497968.1"/>
    </source>
</evidence>
<keyword evidence="2" id="KW-1185">Reference proteome</keyword>
<organism evidence="1 2">
    <name type="scientific">Batillaria attramentaria</name>
    <dbReference type="NCBI Taxonomy" id="370345"/>
    <lineage>
        <taxon>Eukaryota</taxon>
        <taxon>Metazoa</taxon>
        <taxon>Spiralia</taxon>
        <taxon>Lophotrochozoa</taxon>
        <taxon>Mollusca</taxon>
        <taxon>Gastropoda</taxon>
        <taxon>Caenogastropoda</taxon>
        <taxon>Sorbeoconcha</taxon>
        <taxon>Cerithioidea</taxon>
        <taxon>Batillariidae</taxon>
        <taxon>Batillaria</taxon>
    </lineage>
</organism>